<sequence length="424" mass="45171">MLIKNAHIISDTEYTADIQITDDKITAIGQQLAARSEETVIDATGATVVPGLIDVHVHFREPGFTAKETIKTGAQAAAHGGFTTVVAMSNLKPVPDTVATLTPVLAKNHSDAKITVRQFAPITHDLHSDQIVDMPALLAAGALGFSNDGVGVQDADTMYQAMKQAAKLKAPIVAHIEDASLMHGGVINAGPVAEKLNLPGIINQTESSQLARDLDLAEATGVHYHACHVSTRQSVALIREAKKRGIHVTAEVSPHHLLLDENNIPGDNPMFKMNPPLRSRADHLALLEGLQDGTLDMIATDHAPHTAEEKSGSFKTAAFGIVGSETAFPLLYTKLVKSKMFTLKQLIAKMSTVPAKKFGLPGGHISVGGPADLTILDLDTTYTIDPADWFSKGKNSPFIGEKVQGQTLYTISRGQIAYQKGGQA</sequence>
<protein>
    <recommendedName>
        <fullName evidence="7">Dihydroorotase</fullName>
        <shortName evidence="7">DHOase</shortName>
        <ecNumber evidence="7">3.5.2.3</ecNumber>
    </recommendedName>
</protein>
<feature type="domain" description="Dihydroorotase catalytic" evidence="9">
    <location>
        <begin position="47"/>
        <end position="233"/>
    </location>
</feature>
<dbReference type="Pfam" id="PF12890">
    <property type="entry name" value="DHOase"/>
    <property type="match status" value="1"/>
</dbReference>
<comment type="function">
    <text evidence="1 7">Catalyzes the reversible cyclization of carbamoyl aspartate to dihydroorotate.</text>
</comment>
<proteinExistence type="inferred from homology"/>
<feature type="binding site" evidence="7">
    <location>
        <position position="228"/>
    </location>
    <ligand>
        <name>Zn(2+)</name>
        <dbReference type="ChEBI" id="CHEBI:29105"/>
        <label>2</label>
    </ligand>
</feature>
<dbReference type="GO" id="GO:0008270">
    <property type="term" value="F:zinc ion binding"/>
    <property type="evidence" value="ECO:0007669"/>
    <property type="project" value="UniProtKB-UniRule"/>
</dbReference>
<gene>
    <name evidence="7" type="primary">pyrC</name>
    <name evidence="10" type="ORF">FD51_GL000266</name>
</gene>
<keyword evidence="6 7" id="KW-0665">Pyrimidine biosynthesis</keyword>
<dbReference type="Proteomes" id="UP000051984">
    <property type="component" value="Unassembled WGS sequence"/>
</dbReference>
<feature type="binding site" evidence="7">
    <location>
        <position position="58"/>
    </location>
    <ligand>
        <name>Zn(2+)</name>
        <dbReference type="ChEBI" id="CHEBI:29105"/>
        <label>1</label>
    </ligand>
</feature>
<name>A0A0R1EW93_LACZE</name>
<keyword evidence="4 7" id="KW-0378">Hydrolase</keyword>
<feature type="binding site" evidence="7">
    <location>
        <position position="175"/>
    </location>
    <ligand>
        <name>Zn(2+)</name>
        <dbReference type="ChEBI" id="CHEBI:29105"/>
        <label>2</label>
    </ligand>
</feature>
<evidence type="ECO:0000256" key="2">
    <source>
        <dbReference type="ARBA" id="ARBA00010286"/>
    </source>
</evidence>
<evidence type="ECO:0000256" key="7">
    <source>
        <dbReference type="HAMAP-Rule" id="MF_00220"/>
    </source>
</evidence>
<dbReference type="HAMAP" id="MF_00220_B">
    <property type="entry name" value="PyrC_classI_B"/>
    <property type="match status" value="1"/>
</dbReference>
<evidence type="ECO:0000313" key="10">
    <source>
        <dbReference type="EMBL" id="KRK13705.1"/>
    </source>
</evidence>
<reference evidence="10 11" key="1">
    <citation type="journal article" date="2015" name="Genome Announc.">
        <title>Expanding the biotechnology potential of lactobacilli through comparative genomics of 213 strains and associated genera.</title>
        <authorList>
            <person name="Sun Z."/>
            <person name="Harris H.M."/>
            <person name="McCann A."/>
            <person name="Guo C."/>
            <person name="Argimon S."/>
            <person name="Zhang W."/>
            <person name="Yang X."/>
            <person name="Jeffery I.B."/>
            <person name="Cooney J.C."/>
            <person name="Kagawa T.F."/>
            <person name="Liu W."/>
            <person name="Song Y."/>
            <person name="Salvetti E."/>
            <person name="Wrobel A."/>
            <person name="Rasinkangas P."/>
            <person name="Parkhill J."/>
            <person name="Rea M.C."/>
            <person name="O'Sullivan O."/>
            <person name="Ritari J."/>
            <person name="Douillard F.P."/>
            <person name="Paul Ross R."/>
            <person name="Yang R."/>
            <person name="Briner A.E."/>
            <person name="Felis G.E."/>
            <person name="de Vos W.M."/>
            <person name="Barrangou R."/>
            <person name="Klaenhammer T.R."/>
            <person name="Caufield P.W."/>
            <person name="Cui Y."/>
            <person name="Zhang H."/>
            <person name="O'Toole P.W."/>
        </authorList>
    </citation>
    <scope>NUCLEOTIDE SEQUENCE [LARGE SCALE GENOMIC DNA]</scope>
    <source>
        <strain evidence="10 11">DSM 20178</strain>
    </source>
</reference>
<comment type="cofactor">
    <cofactor evidence="7">
        <name>Zn(2+)</name>
        <dbReference type="ChEBI" id="CHEBI:29105"/>
    </cofactor>
    <text evidence="7">Binds 2 Zn(2+) ions per subunit.</text>
</comment>
<comment type="caution">
    <text evidence="10">The sequence shown here is derived from an EMBL/GenBank/DDBJ whole genome shotgun (WGS) entry which is preliminary data.</text>
</comment>
<feature type="active site" evidence="7">
    <location>
        <position position="301"/>
    </location>
</feature>
<feature type="domain" description="Amidohydrolase 3" evidence="8">
    <location>
        <begin position="337"/>
        <end position="418"/>
    </location>
</feature>
<evidence type="ECO:0000256" key="6">
    <source>
        <dbReference type="ARBA" id="ARBA00022975"/>
    </source>
</evidence>
<dbReference type="InterPro" id="IPR050138">
    <property type="entry name" value="DHOase/Allantoinase_Hydrolase"/>
</dbReference>
<dbReference type="SUPFAM" id="SSF51338">
    <property type="entry name" value="Composite domain of metallo-dependent hydrolases"/>
    <property type="match status" value="1"/>
</dbReference>
<evidence type="ECO:0000256" key="3">
    <source>
        <dbReference type="ARBA" id="ARBA00022723"/>
    </source>
</evidence>
<evidence type="ECO:0000259" key="8">
    <source>
        <dbReference type="Pfam" id="PF07969"/>
    </source>
</evidence>
<comment type="catalytic activity">
    <reaction evidence="7">
        <text>(S)-dihydroorotate + H2O = N-carbamoyl-L-aspartate + H(+)</text>
        <dbReference type="Rhea" id="RHEA:24296"/>
        <dbReference type="ChEBI" id="CHEBI:15377"/>
        <dbReference type="ChEBI" id="CHEBI:15378"/>
        <dbReference type="ChEBI" id="CHEBI:30864"/>
        <dbReference type="ChEBI" id="CHEBI:32814"/>
        <dbReference type="EC" id="3.5.2.3"/>
    </reaction>
</comment>
<dbReference type="PANTHER" id="PTHR43668:SF2">
    <property type="entry name" value="ALLANTOINASE"/>
    <property type="match status" value="1"/>
</dbReference>
<feature type="binding site" evidence="7">
    <location>
        <position position="301"/>
    </location>
    <ligand>
        <name>Zn(2+)</name>
        <dbReference type="ChEBI" id="CHEBI:29105"/>
        <label>1</label>
    </ligand>
</feature>
<evidence type="ECO:0000256" key="5">
    <source>
        <dbReference type="ARBA" id="ARBA00022833"/>
    </source>
</evidence>
<dbReference type="GO" id="GO:0044205">
    <property type="term" value="P:'de novo' UMP biosynthetic process"/>
    <property type="evidence" value="ECO:0007669"/>
    <property type="project" value="UniProtKB-UniRule"/>
</dbReference>
<evidence type="ECO:0000313" key="11">
    <source>
        <dbReference type="Proteomes" id="UP000051984"/>
    </source>
</evidence>
<dbReference type="GO" id="GO:0005737">
    <property type="term" value="C:cytoplasm"/>
    <property type="evidence" value="ECO:0007669"/>
    <property type="project" value="TreeGrafter"/>
</dbReference>
<dbReference type="GO" id="GO:0004038">
    <property type="term" value="F:allantoinase activity"/>
    <property type="evidence" value="ECO:0007669"/>
    <property type="project" value="TreeGrafter"/>
</dbReference>
<feature type="binding site" evidence="7">
    <location>
        <position position="90"/>
    </location>
    <ligand>
        <name>substrate</name>
    </ligand>
</feature>
<feature type="binding site" evidence="7">
    <location>
        <position position="56"/>
    </location>
    <ligand>
        <name>Zn(2+)</name>
        <dbReference type="ChEBI" id="CHEBI:29105"/>
        <label>1</label>
    </ligand>
</feature>
<dbReference type="PROSITE" id="PS00482">
    <property type="entry name" value="DIHYDROOROTASE_1"/>
    <property type="match status" value="1"/>
</dbReference>
<dbReference type="GO" id="GO:0004151">
    <property type="term" value="F:dihydroorotase activity"/>
    <property type="evidence" value="ECO:0007669"/>
    <property type="project" value="UniProtKB-UniRule"/>
</dbReference>
<dbReference type="NCBIfam" id="NF006837">
    <property type="entry name" value="PRK09357.1-2"/>
    <property type="match status" value="1"/>
</dbReference>
<organism evidence="10 11">
    <name type="scientific">Lacticaseibacillus zeae DSM 20178 = KCTC 3804</name>
    <dbReference type="NCBI Taxonomy" id="1423816"/>
    <lineage>
        <taxon>Bacteria</taxon>
        <taxon>Bacillati</taxon>
        <taxon>Bacillota</taxon>
        <taxon>Bacilli</taxon>
        <taxon>Lactobacillales</taxon>
        <taxon>Lactobacillaceae</taxon>
        <taxon>Lacticaseibacillus</taxon>
    </lineage>
</organism>
<dbReference type="EC" id="3.5.2.3" evidence="7"/>
<dbReference type="AlphaFoldDB" id="A0A0R1EW93"/>
<dbReference type="Gene3D" id="2.30.40.10">
    <property type="entry name" value="Urease, subunit C, domain 1"/>
    <property type="match status" value="1"/>
</dbReference>
<feature type="binding site" evidence="7">
    <location>
        <position position="148"/>
    </location>
    <ligand>
        <name>Zn(2+)</name>
        <dbReference type="ChEBI" id="CHEBI:29105"/>
        <label>2</label>
    </ligand>
</feature>
<keyword evidence="3 7" id="KW-0479">Metal-binding</keyword>
<dbReference type="Gene3D" id="3.20.20.140">
    <property type="entry name" value="Metal-dependent hydrolases"/>
    <property type="match status" value="1"/>
</dbReference>
<evidence type="ECO:0000256" key="4">
    <source>
        <dbReference type="ARBA" id="ARBA00022801"/>
    </source>
</evidence>
<comment type="similarity">
    <text evidence="2 7">Belongs to the metallo-dependent hydrolases superfamily. DHOase family. Class I DHOase subfamily.</text>
</comment>
<dbReference type="EMBL" id="AZCT01000001">
    <property type="protein sequence ID" value="KRK13705.1"/>
    <property type="molecule type" value="Genomic_DNA"/>
</dbReference>
<feature type="binding site" evidence="7">
    <location>
        <position position="274"/>
    </location>
    <ligand>
        <name>substrate</name>
    </ligand>
</feature>
<dbReference type="eggNOG" id="COG0044">
    <property type="taxonomic scope" value="Bacteria"/>
</dbReference>
<dbReference type="PROSITE" id="PS00483">
    <property type="entry name" value="DIHYDROOROTASE_2"/>
    <property type="match status" value="1"/>
</dbReference>
<dbReference type="PANTHER" id="PTHR43668">
    <property type="entry name" value="ALLANTOINASE"/>
    <property type="match status" value="1"/>
</dbReference>
<evidence type="ECO:0000256" key="1">
    <source>
        <dbReference type="ARBA" id="ARBA00002368"/>
    </source>
</evidence>
<dbReference type="PATRIC" id="fig|1423816.3.peg.271"/>
<dbReference type="CDD" id="cd01317">
    <property type="entry name" value="DHOase_IIa"/>
    <property type="match status" value="1"/>
</dbReference>
<accession>A0A0R1EW93</accession>
<dbReference type="InterPro" id="IPR032466">
    <property type="entry name" value="Metal_Hydrolase"/>
</dbReference>
<dbReference type="SUPFAM" id="SSF51556">
    <property type="entry name" value="Metallo-dependent hydrolases"/>
    <property type="match status" value="1"/>
</dbReference>
<dbReference type="Pfam" id="PF07969">
    <property type="entry name" value="Amidohydro_3"/>
    <property type="match status" value="1"/>
</dbReference>
<feature type="binding site" evidence="7">
    <location>
        <position position="305"/>
    </location>
    <ligand>
        <name>substrate</name>
    </ligand>
</feature>
<dbReference type="InterPro" id="IPR004722">
    <property type="entry name" value="DHOase"/>
</dbReference>
<feature type="binding site" evidence="7">
    <location>
        <begin position="58"/>
        <end position="60"/>
    </location>
    <ligand>
        <name>substrate</name>
    </ligand>
</feature>
<dbReference type="InterPro" id="IPR024403">
    <property type="entry name" value="DHOase_cat"/>
</dbReference>
<dbReference type="GO" id="GO:0006145">
    <property type="term" value="P:purine nucleobase catabolic process"/>
    <property type="evidence" value="ECO:0007669"/>
    <property type="project" value="TreeGrafter"/>
</dbReference>
<keyword evidence="5 7" id="KW-0862">Zinc</keyword>
<feature type="binding site" evidence="7">
    <location>
        <position position="148"/>
    </location>
    <ligand>
        <name>Zn(2+)</name>
        <dbReference type="ChEBI" id="CHEBI:29105"/>
        <label>1</label>
    </ligand>
</feature>
<dbReference type="NCBIfam" id="TIGR00857">
    <property type="entry name" value="pyrC_multi"/>
    <property type="match status" value="1"/>
</dbReference>
<dbReference type="InterPro" id="IPR013108">
    <property type="entry name" value="Amidohydro_3"/>
</dbReference>
<comment type="pathway">
    <text evidence="7">Pyrimidine metabolism; UMP biosynthesis via de novo pathway; (S)-dihydroorotate from bicarbonate: step 3/3.</text>
</comment>
<feature type="binding site" evidence="7">
    <location>
        <begin position="319"/>
        <end position="320"/>
    </location>
    <ligand>
        <name>substrate</name>
    </ligand>
</feature>
<dbReference type="RefSeq" id="WP_010488291.1">
    <property type="nucleotide sequence ID" value="NZ_AZCT01000001.1"/>
</dbReference>
<dbReference type="InterPro" id="IPR011059">
    <property type="entry name" value="Metal-dep_hydrolase_composite"/>
</dbReference>
<dbReference type="InterPro" id="IPR002195">
    <property type="entry name" value="Dihydroorotase_CS"/>
</dbReference>
<dbReference type="UniPathway" id="UPA00070">
    <property type="reaction ID" value="UER00117"/>
</dbReference>
<evidence type="ECO:0000259" key="9">
    <source>
        <dbReference type="Pfam" id="PF12890"/>
    </source>
</evidence>